<dbReference type="EMBL" id="JAYJLD010000007">
    <property type="protein sequence ID" value="MEB3101326.1"/>
    <property type="molecule type" value="Genomic_DNA"/>
</dbReference>
<reference evidence="13" key="1">
    <citation type="submission" date="2023-12" db="EMBL/GenBank/DDBJ databases">
        <title>Fervidustalea candida gen. nov., sp. nov., a novel member of the family Paenibacillaceae isolated from a geothermal area.</title>
        <authorList>
            <person name="Li W.-J."/>
            <person name="Jiao J.-Y."/>
            <person name="Chen Y."/>
        </authorList>
    </citation>
    <scope>NUCLEOTIDE SEQUENCE</scope>
    <source>
        <strain evidence="13">SYSU GA230002</strain>
    </source>
</reference>
<evidence type="ECO:0000256" key="7">
    <source>
        <dbReference type="ARBA" id="ARBA00023160"/>
    </source>
</evidence>
<feature type="domain" description="Trans-2-enoyl-CoA reductase-like NAD(P)H binding" evidence="12">
    <location>
        <begin position="2"/>
        <end position="78"/>
    </location>
</feature>
<dbReference type="PANTHER" id="PTHR37480:SF1">
    <property type="entry name" value="ENOYL-[ACYL-CARRIER-PROTEIN] REDUCTASE [NADH]"/>
    <property type="match status" value="1"/>
</dbReference>
<evidence type="ECO:0000256" key="2">
    <source>
        <dbReference type="ARBA" id="ARBA00022516"/>
    </source>
</evidence>
<feature type="site" description="Plays an important role in discriminating NADH against NADPH" evidence="9">
    <location>
        <position position="74"/>
    </location>
</feature>
<keyword evidence="2 9" id="KW-0444">Lipid biosynthesis</keyword>
<feature type="domain" description="Enoyl reductase FAD binding" evidence="10">
    <location>
        <begin position="323"/>
        <end position="386"/>
    </location>
</feature>
<keyword evidence="5 9" id="KW-0520">NAD</keyword>
<evidence type="ECO:0000313" key="13">
    <source>
        <dbReference type="EMBL" id="MEB3101326.1"/>
    </source>
</evidence>
<evidence type="ECO:0000256" key="9">
    <source>
        <dbReference type="HAMAP-Rule" id="MF_01838"/>
    </source>
</evidence>
<evidence type="ECO:0000259" key="12">
    <source>
        <dbReference type="Pfam" id="PF12242"/>
    </source>
</evidence>
<organism evidence="13 14">
    <name type="scientific">Ferviditalea candida</name>
    <dbReference type="NCBI Taxonomy" id="3108399"/>
    <lineage>
        <taxon>Bacteria</taxon>
        <taxon>Bacillati</taxon>
        <taxon>Bacillota</taxon>
        <taxon>Bacilli</taxon>
        <taxon>Bacillales</taxon>
        <taxon>Paenibacillaceae</taxon>
        <taxon>Ferviditalea</taxon>
    </lineage>
</organism>
<evidence type="ECO:0000259" key="10">
    <source>
        <dbReference type="Pfam" id="PF07055"/>
    </source>
</evidence>
<accession>A0ABU5ZI20</accession>
<dbReference type="HAMAP" id="MF_01838">
    <property type="entry name" value="FabV_reductase"/>
    <property type="match status" value="1"/>
</dbReference>
<dbReference type="GO" id="GO:0004318">
    <property type="term" value="F:enoyl-[acyl-carrier-protein] reductase (NADH) activity"/>
    <property type="evidence" value="ECO:0007669"/>
    <property type="project" value="UniProtKB-EC"/>
</dbReference>
<dbReference type="InterPro" id="IPR050048">
    <property type="entry name" value="FabV-like_NADH_b"/>
</dbReference>
<keyword evidence="14" id="KW-1185">Reference proteome</keyword>
<evidence type="ECO:0000256" key="6">
    <source>
        <dbReference type="ARBA" id="ARBA00023098"/>
    </source>
</evidence>
<evidence type="ECO:0000256" key="8">
    <source>
        <dbReference type="ARBA" id="ARBA00048302"/>
    </source>
</evidence>
<dbReference type="Pfam" id="PF07055">
    <property type="entry name" value="Eno-Rase_FAD_bd"/>
    <property type="match status" value="1"/>
</dbReference>
<keyword evidence="6 9" id="KW-0443">Lipid metabolism</keyword>
<dbReference type="InterPro" id="IPR024906">
    <property type="entry name" value="Eno_Rdtase_FAD-bd_dom"/>
</dbReference>
<feature type="binding site" evidence="9">
    <location>
        <position position="224"/>
    </location>
    <ligand>
        <name>substrate</name>
    </ligand>
</feature>
<gene>
    <name evidence="9 13" type="primary">fabV</name>
    <name evidence="13" type="ORF">VF724_06575</name>
</gene>
<comment type="caution">
    <text evidence="13">The sequence shown here is derived from an EMBL/GenBank/DDBJ whole genome shotgun (WGS) entry which is preliminary data.</text>
</comment>
<protein>
    <recommendedName>
        <fullName evidence="9">Trans-2-enoyl-CoA reductase [NADH]</fullName>
        <shortName evidence="9">TER</shortName>
        <ecNumber evidence="9">1.3.1.44</ecNumber>
    </recommendedName>
</protein>
<evidence type="ECO:0000256" key="4">
    <source>
        <dbReference type="ARBA" id="ARBA00023002"/>
    </source>
</evidence>
<comment type="catalytic activity">
    <reaction evidence="8 9">
        <text>a 2,3-saturated acyl-CoA + NAD(+) = a (2E)-enoyl-CoA + NADH + H(+)</text>
        <dbReference type="Rhea" id="RHEA:18177"/>
        <dbReference type="ChEBI" id="CHEBI:15378"/>
        <dbReference type="ChEBI" id="CHEBI:57540"/>
        <dbReference type="ChEBI" id="CHEBI:57945"/>
        <dbReference type="ChEBI" id="CHEBI:58856"/>
        <dbReference type="ChEBI" id="CHEBI:65111"/>
        <dbReference type="EC" id="1.3.1.44"/>
    </reaction>
</comment>
<sequence>MIIQPKIRGFICTTAHPAGCAEHVREQIEYVKSQKPVQGPKKALIIGASTGYGLASRITAAFGSGASTIGVFFERPASGDRTASAGWYNTAAFTKAAREAGLYAGNINGDAFSDEIKQETIQLIKEKLGKVDMVVYSLASPRRTHPKTGEAFSSVIKPTGKPFTSKTVNANSGEVSEVTIASATEEEIRQTIAVMGGEDWEMWMDALKQTGVLAEGAVTVAYSYIGPEVTHAIYREGTIGKAKDDLEATAHRLTEKLGDIGGRAYVSVNKALVTQSSSAIPVVPLYISLLYKVMKEKGLHEGCIEQIYRLFADRLYNGALTETDEQGRIRIDELEMRQEVQQEVDSLWKQVNTANLAELSDIQGYRDEFLKLFGFGLAGVDYDSDIDPDVPLN</sequence>
<feature type="active site" description="Proton donor" evidence="9">
    <location>
        <position position="234"/>
    </location>
</feature>
<feature type="binding site" evidence="9">
    <location>
        <begin position="272"/>
        <end position="274"/>
    </location>
    <ligand>
        <name>NAD(+)</name>
        <dbReference type="ChEBI" id="CHEBI:57540"/>
    </ligand>
</feature>
<dbReference type="NCBIfam" id="NF043048">
    <property type="entry name" value="EnoyACPredFabV"/>
    <property type="match status" value="1"/>
</dbReference>
<evidence type="ECO:0000256" key="1">
    <source>
        <dbReference type="ARBA" id="ARBA00011245"/>
    </source>
</evidence>
<name>A0ABU5ZI20_9BACL</name>
<comment type="similarity">
    <text evidence="9">Belongs to the TER reductase family.</text>
</comment>
<proteinExistence type="inferred from homology"/>
<feature type="binding site" evidence="9">
    <location>
        <begin position="47"/>
        <end position="52"/>
    </location>
    <ligand>
        <name>NAD(+)</name>
        <dbReference type="ChEBI" id="CHEBI:57540"/>
    </ligand>
</feature>
<comment type="function">
    <text evidence="9">Involved in the fatty acid synthesis (FAS II). Catalyzes the reduction of a carbon-carbon double bond in an enoyl moiety that is covalently linked to a coenzyme A (CoA).</text>
</comment>
<dbReference type="EC" id="1.3.1.44" evidence="9"/>
<dbReference type="NCBIfam" id="NF010177">
    <property type="entry name" value="PRK13656.1"/>
    <property type="match status" value="1"/>
</dbReference>
<keyword evidence="3 9" id="KW-0276">Fatty acid metabolism</keyword>
<dbReference type="RefSeq" id="WP_371753443.1">
    <property type="nucleotide sequence ID" value="NZ_JAYJLD010000007.1"/>
</dbReference>
<feature type="domain" description="Trans-2-enoyl-CoA reductase catalytic" evidence="11">
    <location>
        <begin position="81"/>
        <end position="316"/>
    </location>
</feature>
<evidence type="ECO:0000313" key="14">
    <source>
        <dbReference type="Proteomes" id="UP001310386"/>
    </source>
</evidence>
<dbReference type="Pfam" id="PF12241">
    <property type="entry name" value="Enoyl_reductase"/>
    <property type="match status" value="1"/>
</dbReference>
<evidence type="ECO:0000256" key="5">
    <source>
        <dbReference type="ARBA" id="ARBA00023027"/>
    </source>
</evidence>
<feature type="binding site" evidence="9">
    <location>
        <begin position="110"/>
        <end position="111"/>
    </location>
    <ligand>
        <name>NAD(+)</name>
        <dbReference type="ChEBI" id="CHEBI:57540"/>
    </ligand>
</feature>
<keyword evidence="4 9" id="KW-0560">Oxidoreductase</keyword>
<feature type="binding site" evidence="9">
    <location>
        <begin position="73"/>
        <end position="74"/>
    </location>
    <ligand>
        <name>NAD(+)</name>
        <dbReference type="ChEBI" id="CHEBI:57540"/>
    </ligand>
</feature>
<evidence type="ECO:0000256" key="3">
    <source>
        <dbReference type="ARBA" id="ARBA00022832"/>
    </source>
</evidence>
<dbReference type="Gene3D" id="3.40.50.720">
    <property type="entry name" value="NAD(P)-binding Rossmann-like Domain"/>
    <property type="match status" value="1"/>
</dbReference>
<dbReference type="PANTHER" id="PTHR37480">
    <property type="entry name" value="ENOYL-[ACYL-CARRIER-PROTEIN] REDUCTASE [NADH]"/>
    <property type="match status" value="1"/>
</dbReference>
<evidence type="ECO:0000259" key="11">
    <source>
        <dbReference type="Pfam" id="PF12241"/>
    </source>
</evidence>
<feature type="binding site" evidence="9">
    <location>
        <begin position="138"/>
        <end position="139"/>
    </location>
    <ligand>
        <name>NAD(+)</name>
        <dbReference type="ChEBI" id="CHEBI:57540"/>
    </ligand>
</feature>
<feature type="binding site" evidence="9">
    <location>
        <position position="243"/>
    </location>
    <ligand>
        <name>NAD(+)</name>
        <dbReference type="ChEBI" id="CHEBI:57540"/>
    </ligand>
</feature>
<dbReference type="Pfam" id="PF12242">
    <property type="entry name" value="Eno-Rase_NADH_b"/>
    <property type="match status" value="1"/>
</dbReference>
<comment type="subunit">
    <text evidence="1 9">Monomer.</text>
</comment>
<dbReference type="InterPro" id="IPR024910">
    <property type="entry name" value="Enoyl-CoA_Rdtase_cat_dom"/>
</dbReference>
<comment type="pathway">
    <text evidence="9">Lipid metabolism; fatty acid biosynthesis.</text>
</comment>
<keyword evidence="7 9" id="KW-0275">Fatty acid biosynthesis</keyword>
<dbReference type="InterPro" id="IPR010758">
    <property type="entry name" value="Trans-2-enoyl-CoA_reductase"/>
</dbReference>
<dbReference type="Proteomes" id="UP001310386">
    <property type="component" value="Unassembled WGS sequence"/>
</dbReference>